<dbReference type="InterPro" id="IPR007061">
    <property type="entry name" value="MST-like"/>
</dbReference>
<dbReference type="SUPFAM" id="SSF109854">
    <property type="entry name" value="DinB/YfiT-like putative metalloenzymes"/>
    <property type="match status" value="1"/>
</dbReference>
<accession>I0HGY8</accession>
<gene>
    <name evidence="1" type="ordered locus">AMIS_70550</name>
</gene>
<dbReference type="RefSeq" id="WP_014447160.1">
    <property type="nucleotide sequence ID" value="NC_017093.1"/>
</dbReference>
<dbReference type="eggNOG" id="COG2318">
    <property type="taxonomic scope" value="Bacteria"/>
</dbReference>
<dbReference type="PATRIC" id="fig|512565.3.peg.7062"/>
<evidence type="ECO:0000313" key="2">
    <source>
        <dbReference type="Proteomes" id="UP000007882"/>
    </source>
</evidence>
<proteinExistence type="predicted"/>
<evidence type="ECO:0008006" key="3">
    <source>
        <dbReference type="Google" id="ProtNLM"/>
    </source>
</evidence>
<dbReference type="AlphaFoldDB" id="I0HGY8"/>
<dbReference type="InterPro" id="IPR034660">
    <property type="entry name" value="DinB/YfiT-like"/>
</dbReference>
<sequence>MTTWTAPEAQRVDEPTTGDERAMLQGWLDWHRQTLLSKCAGLTAEQLKVASAEPSNLTLLGLVRHMTEVERSWFRQRAAAQDVPDLYSSPDNPDGDFDDVAQADAEADLAAFRAELELADAAAAGLSLDSEFTGRRSQISVRWVYLHMIEEYARHNGHADLIRERIDGATGD</sequence>
<organism evidence="1 2">
    <name type="scientific">Actinoplanes missouriensis (strain ATCC 14538 / DSM 43046 / CBS 188.64 / JCM 3121 / NBRC 102363 / NCIMB 12654 / NRRL B-3342 / UNCC 431)</name>
    <dbReference type="NCBI Taxonomy" id="512565"/>
    <lineage>
        <taxon>Bacteria</taxon>
        <taxon>Bacillati</taxon>
        <taxon>Actinomycetota</taxon>
        <taxon>Actinomycetes</taxon>
        <taxon>Micromonosporales</taxon>
        <taxon>Micromonosporaceae</taxon>
        <taxon>Actinoplanes</taxon>
    </lineage>
</organism>
<name>I0HGY8_ACTM4</name>
<dbReference type="EMBL" id="AP012319">
    <property type="protein sequence ID" value="BAL92275.1"/>
    <property type="molecule type" value="Genomic_DNA"/>
</dbReference>
<reference evidence="1 2" key="1">
    <citation type="submission" date="2012-02" db="EMBL/GenBank/DDBJ databases">
        <title>Complete genome sequence of Actinoplanes missouriensis 431 (= NBRC 102363).</title>
        <authorList>
            <person name="Ohnishi Y."/>
            <person name="Ishikawa J."/>
            <person name="Sekine M."/>
            <person name="Hosoyama A."/>
            <person name="Harada T."/>
            <person name="Narita H."/>
            <person name="Hata T."/>
            <person name="Konno Y."/>
            <person name="Tutikane K."/>
            <person name="Fujita N."/>
            <person name="Horinouchi S."/>
            <person name="Hayakawa M."/>
        </authorList>
    </citation>
    <scope>NUCLEOTIDE SEQUENCE [LARGE SCALE GENOMIC DNA]</scope>
    <source>
        <strain evidence="2">ATCC 14538 / DSM 43046 / CBS 188.64 / JCM 3121 / NBRC 102363 / NCIMB 12654 / NRRL B-3342 / UNCC 431</strain>
    </source>
</reference>
<evidence type="ECO:0000313" key="1">
    <source>
        <dbReference type="EMBL" id="BAL92275.1"/>
    </source>
</evidence>
<keyword evidence="2" id="KW-1185">Reference proteome</keyword>
<dbReference type="Gene3D" id="1.20.120.450">
    <property type="entry name" value="dinb family like domain"/>
    <property type="match status" value="1"/>
</dbReference>
<dbReference type="Proteomes" id="UP000007882">
    <property type="component" value="Chromosome"/>
</dbReference>
<dbReference type="HOGENOM" id="CLU_097062_2_0_11"/>
<dbReference type="OrthoDB" id="4548523at2"/>
<dbReference type="Pfam" id="PF04978">
    <property type="entry name" value="MST"/>
    <property type="match status" value="1"/>
</dbReference>
<dbReference type="STRING" id="512565.AMIS_70550"/>
<dbReference type="KEGG" id="ams:AMIS_70550"/>
<protein>
    <recommendedName>
        <fullName evidence="3">Mini-circle protein</fullName>
    </recommendedName>
</protein>